<reference evidence="9" key="1">
    <citation type="submission" date="2022-12" db="EMBL/GenBank/DDBJ databases">
        <title>New Phytohabitans aurantiacus sp. RD004123 nov., an actinomycete isolated from soil.</title>
        <authorList>
            <person name="Triningsih D.W."/>
            <person name="Harunari E."/>
            <person name="Igarashi Y."/>
        </authorList>
    </citation>
    <scope>NUCLEOTIDE SEQUENCE</scope>
    <source>
        <strain evidence="9">RD004123</strain>
    </source>
</reference>
<evidence type="ECO:0000256" key="6">
    <source>
        <dbReference type="ARBA" id="ARBA00023136"/>
    </source>
</evidence>
<evidence type="ECO:0000256" key="1">
    <source>
        <dbReference type="ARBA" id="ARBA00004651"/>
    </source>
</evidence>
<dbReference type="PANTHER" id="PTHR32309">
    <property type="entry name" value="TYROSINE-PROTEIN KINASE"/>
    <property type="match status" value="1"/>
</dbReference>
<name>A0ABQ5R469_9ACTN</name>
<comment type="caution">
    <text evidence="9">The sequence shown here is derived from an EMBL/GenBank/DDBJ whole genome shotgun (WGS) entry which is preliminary data.</text>
</comment>
<dbReference type="Gene3D" id="1.20.120.330">
    <property type="entry name" value="Nucleotidyltransferases domain 2"/>
    <property type="match status" value="1"/>
</dbReference>
<dbReference type="RefSeq" id="WP_281901909.1">
    <property type="nucleotide sequence ID" value="NZ_BSDI01000040.1"/>
</dbReference>
<evidence type="ECO:0000259" key="8">
    <source>
        <dbReference type="Pfam" id="PF02706"/>
    </source>
</evidence>
<keyword evidence="6 7" id="KW-0472">Membrane</keyword>
<comment type="similarity">
    <text evidence="2">Belongs to the CpsC/CapA family.</text>
</comment>
<keyword evidence="5 7" id="KW-1133">Transmembrane helix</keyword>
<dbReference type="Proteomes" id="UP001144280">
    <property type="component" value="Unassembled WGS sequence"/>
</dbReference>
<dbReference type="Pfam" id="PF02706">
    <property type="entry name" value="Wzz"/>
    <property type="match status" value="1"/>
</dbReference>
<gene>
    <name evidence="9" type="ORF">Pa4123_64140</name>
</gene>
<evidence type="ECO:0000256" key="3">
    <source>
        <dbReference type="ARBA" id="ARBA00022475"/>
    </source>
</evidence>
<keyword evidence="3" id="KW-1003">Cell membrane</keyword>
<dbReference type="EMBL" id="BSDI01000040">
    <property type="protein sequence ID" value="GLI01138.1"/>
    <property type="molecule type" value="Genomic_DNA"/>
</dbReference>
<evidence type="ECO:0000256" key="5">
    <source>
        <dbReference type="ARBA" id="ARBA00022989"/>
    </source>
</evidence>
<evidence type="ECO:0000313" key="9">
    <source>
        <dbReference type="EMBL" id="GLI01138.1"/>
    </source>
</evidence>
<evidence type="ECO:0000256" key="2">
    <source>
        <dbReference type="ARBA" id="ARBA00006683"/>
    </source>
</evidence>
<accession>A0ABQ5R469</accession>
<evidence type="ECO:0000256" key="7">
    <source>
        <dbReference type="SAM" id="Phobius"/>
    </source>
</evidence>
<feature type="transmembrane region" description="Helical" evidence="7">
    <location>
        <begin position="14"/>
        <end position="34"/>
    </location>
</feature>
<dbReference type="InterPro" id="IPR050445">
    <property type="entry name" value="Bact_polysacc_biosynth/exp"/>
</dbReference>
<dbReference type="InterPro" id="IPR003856">
    <property type="entry name" value="LPS_length_determ_N"/>
</dbReference>
<keyword evidence="10" id="KW-1185">Reference proteome</keyword>
<keyword evidence="4 7" id="KW-0812">Transmembrane</keyword>
<sequence>MEIVDYLRVARRRLWVLLGVPLLAALAVGAFVFLSPQRYTATSYVAAPALVGGSAAQQFTGTQGANQFVAAFKAAATSPRVLDEVAADTGVATGTLRDGLAVTQVGASSQLTVAYTSTKRSTVEPVLAATAKRALDFLFSSQVNIATEQARAASADVTEATKAIADWEKANKVSQPDKLYQATLTEMASLKQQKLSMEAVGNTRGATAAKSAIDAAQKRLDELGPKLPDYQALLAQRDAATSALSQARQGLQGARAQAQAADPAQVTSVGEVNQVSRVRALAMSVLPAAGAGLLLAVLLAVVLEFASRRPPLVPAHT</sequence>
<feature type="transmembrane region" description="Helical" evidence="7">
    <location>
        <begin position="281"/>
        <end position="303"/>
    </location>
</feature>
<proteinExistence type="inferred from homology"/>
<feature type="domain" description="Polysaccharide chain length determinant N-terminal" evidence="8">
    <location>
        <begin position="3"/>
        <end position="88"/>
    </location>
</feature>
<evidence type="ECO:0000256" key="4">
    <source>
        <dbReference type="ARBA" id="ARBA00022692"/>
    </source>
</evidence>
<evidence type="ECO:0000313" key="10">
    <source>
        <dbReference type="Proteomes" id="UP001144280"/>
    </source>
</evidence>
<protein>
    <recommendedName>
        <fullName evidence="8">Polysaccharide chain length determinant N-terminal domain-containing protein</fullName>
    </recommendedName>
</protein>
<comment type="subcellular location">
    <subcellularLocation>
        <location evidence="1">Cell membrane</location>
        <topology evidence="1">Multi-pass membrane protein</topology>
    </subcellularLocation>
</comment>
<dbReference type="PANTHER" id="PTHR32309:SF13">
    <property type="entry name" value="FERRIC ENTEROBACTIN TRANSPORT PROTEIN FEPE"/>
    <property type="match status" value="1"/>
</dbReference>
<organism evidence="9 10">
    <name type="scientific">Phytohabitans aurantiacus</name>
    <dbReference type="NCBI Taxonomy" id="3016789"/>
    <lineage>
        <taxon>Bacteria</taxon>
        <taxon>Bacillati</taxon>
        <taxon>Actinomycetota</taxon>
        <taxon>Actinomycetes</taxon>
        <taxon>Micromonosporales</taxon>
        <taxon>Micromonosporaceae</taxon>
    </lineage>
</organism>